<evidence type="ECO:0000313" key="1">
    <source>
        <dbReference type="EMBL" id="MEM0516599.1"/>
    </source>
</evidence>
<dbReference type="PIRSF" id="PIRSF028687">
    <property type="entry name" value="UCP028687"/>
    <property type="match status" value="1"/>
</dbReference>
<protein>
    <submittedName>
        <fullName evidence="1">Flagellar biosynthesis protein FlgP</fullName>
    </submittedName>
</protein>
<gene>
    <name evidence="1" type="ORF">WCN91_14435</name>
</gene>
<reference evidence="1 2" key="1">
    <citation type="submission" date="2024-03" db="EMBL/GenBank/DDBJ databases">
        <title>Pseudoalteromonas qingdaonensis sp. nov., isolated from the intestines of marine benthic organisms.</title>
        <authorList>
            <person name="Lin X."/>
            <person name="Fang S."/>
            <person name="Hu X."/>
        </authorList>
    </citation>
    <scope>NUCLEOTIDE SEQUENCE [LARGE SCALE GENOMIC DNA]</scope>
    <source>
        <strain evidence="1 2">YIC-827</strain>
    </source>
</reference>
<accession>A0ABU9MZD9</accession>
<comment type="caution">
    <text evidence="1">The sequence shown here is derived from an EMBL/GenBank/DDBJ whole genome shotgun (WGS) entry which is preliminary data.</text>
</comment>
<keyword evidence="2" id="KW-1185">Reference proteome</keyword>
<keyword evidence="1" id="KW-0282">Flagellum</keyword>
<keyword evidence="1" id="KW-0966">Cell projection</keyword>
<sequence>MLRQVGIILGLVIGATGCSSMFDKHVEYGITKPDSYPVLQAVGYAPIAPQPGETAEQKSLMAMKASKIEAYRELAEQVYGQQLSGHTQLAQAIATDDQLEAKVQGVIRGAKVMRSYVVGDSYATELELDMKRVYDLYINETKPRKVKKVSYY</sequence>
<keyword evidence="1" id="KW-0969">Cilium</keyword>
<evidence type="ECO:0000313" key="2">
    <source>
        <dbReference type="Proteomes" id="UP001447008"/>
    </source>
</evidence>
<dbReference type="Proteomes" id="UP001447008">
    <property type="component" value="Unassembled WGS sequence"/>
</dbReference>
<name>A0ABU9MZD9_9GAMM</name>
<proteinExistence type="predicted"/>
<dbReference type="RefSeq" id="WP_342680077.1">
    <property type="nucleotide sequence ID" value="NZ_JBCGCU010000022.1"/>
</dbReference>
<organism evidence="1 2">
    <name type="scientific">Pseudoalteromonas qingdaonensis</name>
    <dbReference type="NCBI Taxonomy" id="3131913"/>
    <lineage>
        <taxon>Bacteria</taxon>
        <taxon>Pseudomonadati</taxon>
        <taxon>Pseudomonadota</taxon>
        <taxon>Gammaproteobacteria</taxon>
        <taxon>Alteromonadales</taxon>
        <taxon>Pseudoalteromonadaceae</taxon>
        <taxon>Pseudoalteromonas</taxon>
    </lineage>
</organism>
<dbReference type="PROSITE" id="PS51257">
    <property type="entry name" value="PROKAR_LIPOPROTEIN"/>
    <property type="match status" value="1"/>
</dbReference>
<dbReference type="EMBL" id="JBCGCU010000022">
    <property type="protein sequence ID" value="MEM0516599.1"/>
    <property type="molecule type" value="Genomic_DNA"/>
</dbReference>
<dbReference type="InterPro" id="IPR007293">
    <property type="entry name" value="FlgP"/>
</dbReference>